<dbReference type="InterPro" id="IPR014284">
    <property type="entry name" value="RNA_pol_sigma-70_dom"/>
</dbReference>
<dbReference type="InterPro" id="IPR012760">
    <property type="entry name" value="RNA_pol_sigma_RpoD_C"/>
</dbReference>
<dbReference type="RefSeq" id="WP_154505466.1">
    <property type="nucleotide sequence ID" value="NZ_VUMN01000026.1"/>
</dbReference>
<evidence type="ECO:0000256" key="1">
    <source>
        <dbReference type="ARBA" id="ARBA00022490"/>
    </source>
</evidence>
<dbReference type="PROSITE" id="PS00715">
    <property type="entry name" value="SIGMA70_1"/>
    <property type="match status" value="1"/>
</dbReference>
<protein>
    <recommendedName>
        <fullName evidence="6">RNA polymerase sigma factor SigA</fullName>
    </recommendedName>
</protein>
<dbReference type="FunFam" id="1.10.601.10:FF:000001">
    <property type="entry name" value="RNA polymerase sigma factor SigA"/>
    <property type="match status" value="1"/>
</dbReference>
<comment type="caution">
    <text evidence="6">Lacks conserved residue(s) required for the propagation of feature annotation.</text>
</comment>
<dbReference type="PANTHER" id="PTHR30603">
    <property type="entry name" value="RNA POLYMERASE SIGMA FACTOR RPO"/>
    <property type="match status" value="1"/>
</dbReference>
<dbReference type="Proteomes" id="UP000461880">
    <property type="component" value="Unassembled WGS sequence"/>
</dbReference>
<organism evidence="11 12">
    <name type="scientific">Stecheria intestinalis</name>
    <dbReference type="NCBI Taxonomy" id="2606630"/>
    <lineage>
        <taxon>Bacteria</taxon>
        <taxon>Bacillati</taxon>
        <taxon>Bacillota</taxon>
        <taxon>Erysipelotrichia</taxon>
        <taxon>Erysipelotrichales</taxon>
        <taxon>Erysipelotrichaceae</taxon>
        <taxon>Stecheria</taxon>
    </lineage>
</organism>
<dbReference type="CDD" id="cd06171">
    <property type="entry name" value="Sigma70_r4"/>
    <property type="match status" value="1"/>
</dbReference>
<dbReference type="AlphaFoldDB" id="A0A7X2TFY7"/>
<dbReference type="SUPFAM" id="SSF88659">
    <property type="entry name" value="Sigma3 and sigma4 domains of RNA polymerase sigma factors"/>
    <property type="match status" value="2"/>
</dbReference>
<feature type="coiled-coil region" evidence="7">
    <location>
        <begin position="24"/>
        <end position="51"/>
    </location>
</feature>
<dbReference type="GO" id="GO:0003677">
    <property type="term" value="F:DNA binding"/>
    <property type="evidence" value="ECO:0007669"/>
    <property type="project" value="UniProtKB-UniRule"/>
</dbReference>
<evidence type="ECO:0000259" key="10">
    <source>
        <dbReference type="PROSITE" id="PS00716"/>
    </source>
</evidence>
<dbReference type="PRINTS" id="PR00046">
    <property type="entry name" value="SIGMA70FCT"/>
</dbReference>
<evidence type="ECO:0000256" key="2">
    <source>
        <dbReference type="ARBA" id="ARBA00023015"/>
    </source>
</evidence>
<feature type="DNA-binding region" description="H-T-H motif" evidence="6">
    <location>
        <begin position="365"/>
        <end position="384"/>
    </location>
</feature>
<keyword evidence="4 6" id="KW-0238">DNA-binding</keyword>
<comment type="function">
    <text evidence="6">Sigma factors are initiation factors that promote the attachment of RNA polymerase to specific initiation sites and are then released. This sigma factor is the primary sigma factor during exponential growth.</text>
</comment>
<dbReference type="EMBL" id="VUMN01000026">
    <property type="protein sequence ID" value="MSS59269.1"/>
    <property type="molecule type" value="Genomic_DNA"/>
</dbReference>
<keyword evidence="12" id="KW-1185">Reference proteome</keyword>
<keyword evidence="7" id="KW-0175">Coiled coil</keyword>
<dbReference type="NCBIfam" id="TIGR02393">
    <property type="entry name" value="RpoD_Cterm"/>
    <property type="match status" value="1"/>
</dbReference>
<feature type="region of interest" description="Sigma-70 factor domain-2" evidence="6">
    <location>
        <begin position="170"/>
        <end position="240"/>
    </location>
</feature>
<name>A0A7X2TFY7_9FIRM</name>
<dbReference type="InterPro" id="IPR028630">
    <property type="entry name" value="Sigma70_RpoD"/>
</dbReference>
<dbReference type="InterPro" id="IPR000943">
    <property type="entry name" value="RNA_pol_sigma70"/>
</dbReference>
<feature type="region of interest" description="Sigma-70 factor domain-4" evidence="6">
    <location>
        <begin position="339"/>
        <end position="392"/>
    </location>
</feature>
<feature type="compositionally biased region" description="Acidic residues" evidence="8">
    <location>
        <begin position="83"/>
        <end position="118"/>
    </location>
</feature>
<dbReference type="InterPro" id="IPR013325">
    <property type="entry name" value="RNA_pol_sigma_r2"/>
</dbReference>
<dbReference type="InterPro" id="IPR009042">
    <property type="entry name" value="RNA_pol_sigma70_r1_2"/>
</dbReference>
<evidence type="ECO:0000313" key="12">
    <source>
        <dbReference type="Proteomes" id="UP000461880"/>
    </source>
</evidence>
<dbReference type="Gene3D" id="1.10.601.10">
    <property type="entry name" value="RNA Polymerase Primary Sigma Factor"/>
    <property type="match status" value="2"/>
</dbReference>
<evidence type="ECO:0000256" key="3">
    <source>
        <dbReference type="ARBA" id="ARBA00023082"/>
    </source>
</evidence>
<keyword evidence="1 6" id="KW-0963">Cytoplasm</keyword>
<dbReference type="Pfam" id="PF00140">
    <property type="entry name" value="Sigma70_r1_2"/>
    <property type="match status" value="1"/>
</dbReference>
<feature type="domain" description="RNA polymerase sigma-70" evidence="10">
    <location>
        <begin position="364"/>
        <end position="390"/>
    </location>
</feature>
<dbReference type="InterPro" id="IPR007630">
    <property type="entry name" value="RNA_pol_sigma70_r4"/>
</dbReference>
<dbReference type="InterPro" id="IPR036388">
    <property type="entry name" value="WH-like_DNA-bd_sf"/>
</dbReference>
<comment type="similarity">
    <text evidence="6">Belongs to the sigma-70 factor family. RpoD/SigA subfamily.</text>
</comment>
<dbReference type="PANTHER" id="PTHR30603:SF60">
    <property type="entry name" value="RNA POLYMERASE SIGMA FACTOR RPOD"/>
    <property type="match status" value="1"/>
</dbReference>
<dbReference type="Gene3D" id="1.10.10.10">
    <property type="entry name" value="Winged helix-like DNA-binding domain superfamily/Winged helix DNA-binding domain"/>
    <property type="match status" value="2"/>
</dbReference>
<sequence length="405" mass="46455">MASSKTKKTKPEVNPIINIYRDPKKKELKSLDELKEEIRAVYQKNGELQQKDITEAITAMKLNDEDTDQLWNWLNEENLIGSSEEDLEEAEEVMEEDAAYEDDEDSDDEDKEDEETESVPDFNGLENVRSSDPVRSYLKQIGQIPLLTAEQELDVAHRMKQGDEEAKQLLVSSNLRLVVSIAKKYVGRGMQFLDLIQEGNIGLMKAADKFDPDKGFKFSTYATWWIRQAISRAIADQARTIRLPVHLVEANGKVVRMQRQLVQELGRDPTPEEIAARLKDITPEKVKELQLVTMDPVSMETPVGDESDAHLGDFIEDKTGQRPEDFAEGQLLKEEINRVLSELTEREEQVIRLRFGLDGSRPMTLEEVGREFGVTRERVRQIEAKALRKLSHPVRSRRLKDFMTD</sequence>
<dbReference type="InterPro" id="IPR007627">
    <property type="entry name" value="RNA_pol_sigma70_r2"/>
</dbReference>
<comment type="caution">
    <text evidence="11">The sequence shown here is derived from an EMBL/GenBank/DDBJ whole genome shotgun (WGS) entry which is preliminary data.</text>
</comment>
<comment type="subunit">
    <text evidence="6">Interacts transiently with the RNA polymerase catalytic core.</text>
</comment>
<evidence type="ECO:0000256" key="5">
    <source>
        <dbReference type="ARBA" id="ARBA00023163"/>
    </source>
</evidence>
<evidence type="ECO:0000259" key="9">
    <source>
        <dbReference type="PROSITE" id="PS00715"/>
    </source>
</evidence>
<dbReference type="PROSITE" id="PS00716">
    <property type="entry name" value="SIGMA70_2"/>
    <property type="match status" value="1"/>
</dbReference>
<dbReference type="InterPro" id="IPR050239">
    <property type="entry name" value="Sigma-70_RNA_pol_init_factors"/>
</dbReference>
<evidence type="ECO:0000256" key="8">
    <source>
        <dbReference type="SAM" id="MobiDB-lite"/>
    </source>
</evidence>
<comment type="subcellular location">
    <subcellularLocation>
        <location evidence="6">Cytoplasm</location>
    </subcellularLocation>
</comment>
<dbReference type="SUPFAM" id="SSF88946">
    <property type="entry name" value="Sigma2 domain of RNA polymerase sigma factors"/>
    <property type="match status" value="1"/>
</dbReference>
<dbReference type="GO" id="GO:0016987">
    <property type="term" value="F:sigma factor activity"/>
    <property type="evidence" value="ECO:0007669"/>
    <property type="project" value="UniProtKB-UniRule"/>
</dbReference>
<reference evidence="11 12" key="1">
    <citation type="submission" date="2019-08" db="EMBL/GenBank/DDBJ databases">
        <title>In-depth cultivation of the pig gut microbiome towards novel bacterial diversity and tailored functional studies.</title>
        <authorList>
            <person name="Wylensek D."/>
            <person name="Hitch T.C.A."/>
            <person name="Clavel T."/>
        </authorList>
    </citation>
    <scope>NUCLEOTIDE SEQUENCE [LARGE SCALE GENOMIC DNA]</scope>
    <source>
        <strain evidence="11 12">Oil+RF-744-GAM-WT-6</strain>
    </source>
</reference>
<keyword evidence="5 6" id="KW-0804">Transcription</keyword>
<dbReference type="NCBIfam" id="TIGR02937">
    <property type="entry name" value="sigma70-ECF"/>
    <property type="match status" value="1"/>
</dbReference>
<dbReference type="Pfam" id="PF04542">
    <property type="entry name" value="Sigma70_r2"/>
    <property type="match status" value="1"/>
</dbReference>
<feature type="region of interest" description="Disordered" evidence="8">
    <location>
        <begin position="81"/>
        <end position="128"/>
    </location>
</feature>
<evidence type="ECO:0000256" key="6">
    <source>
        <dbReference type="HAMAP-Rule" id="MF_00963"/>
    </source>
</evidence>
<dbReference type="GO" id="GO:0006352">
    <property type="term" value="P:DNA-templated transcription initiation"/>
    <property type="evidence" value="ECO:0007669"/>
    <property type="project" value="UniProtKB-UniRule"/>
</dbReference>
<keyword evidence="3 6" id="KW-0731">Sigma factor</keyword>
<feature type="short sequence motif" description="Interaction with polymerase core subunit RpoC" evidence="6">
    <location>
        <begin position="194"/>
        <end position="197"/>
    </location>
</feature>
<dbReference type="Pfam" id="PF04539">
    <property type="entry name" value="Sigma70_r3"/>
    <property type="match status" value="1"/>
</dbReference>
<gene>
    <name evidence="11" type="primary">rpoD</name>
    <name evidence="6" type="synonym">sigA</name>
    <name evidence="11" type="ORF">FYJ51_10215</name>
</gene>
<evidence type="ECO:0000256" key="4">
    <source>
        <dbReference type="ARBA" id="ARBA00023125"/>
    </source>
</evidence>
<dbReference type="HAMAP" id="MF_00963">
    <property type="entry name" value="Sigma70_RpoD_SigA"/>
    <property type="match status" value="1"/>
</dbReference>
<evidence type="ECO:0000313" key="11">
    <source>
        <dbReference type="EMBL" id="MSS59269.1"/>
    </source>
</evidence>
<evidence type="ECO:0000256" key="7">
    <source>
        <dbReference type="SAM" id="Coils"/>
    </source>
</evidence>
<keyword evidence="2 6" id="KW-0805">Transcription regulation</keyword>
<feature type="domain" description="RNA polymerase sigma-70" evidence="9">
    <location>
        <begin position="194"/>
        <end position="207"/>
    </location>
</feature>
<proteinExistence type="inferred from homology"/>
<dbReference type="Pfam" id="PF04545">
    <property type="entry name" value="Sigma70_r4"/>
    <property type="match status" value="1"/>
</dbReference>
<dbReference type="InterPro" id="IPR013324">
    <property type="entry name" value="RNA_pol_sigma_r3/r4-like"/>
</dbReference>
<dbReference type="InterPro" id="IPR007624">
    <property type="entry name" value="RNA_pol_sigma70_r3"/>
</dbReference>
<dbReference type="GO" id="GO:0005737">
    <property type="term" value="C:cytoplasm"/>
    <property type="evidence" value="ECO:0007669"/>
    <property type="project" value="UniProtKB-SubCell"/>
</dbReference>
<accession>A0A7X2TFY7</accession>